<evidence type="ECO:0000313" key="3">
    <source>
        <dbReference type="Proteomes" id="UP001500618"/>
    </source>
</evidence>
<dbReference type="InterPro" id="IPR013813">
    <property type="entry name" value="Endoribo_LPSP/chorism_mut-like"/>
</dbReference>
<gene>
    <name evidence="2" type="ORF">GCM10009765_10780</name>
</gene>
<dbReference type="CDD" id="cd02199">
    <property type="entry name" value="YjgF_YER057c_UK114_like_1"/>
    <property type="match status" value="1"/>
</dbReference>
<organism evidence="2 3">
    <name type="scientific">Fodinicola feengrottensis</name>
    <dbReference type="NCBI Taxonomy" id="435914"/>
    <lineage>
        <taxon>Bacteria</taxon>
        <taxon>Bacillati</taxon>
        <taxon>Actinomycetota</taxon>
        <taxon>Actinomycetes</taxon>
        <taxon>Mycobacteriales</taxon>
        <taxon>Fodinicola</taxon>
    </lineage>
</organism>
<dbReference type="Proteomes" id="UP001500618">
    <property type="component" value="Unassembled WGS sequence"/>
</dbReference>
<protein>
    <submittedName>
        <fullName evidence="2">RidA family protein</fullName>
    </submittedName>
</protein>
<reference evidence="2 3" key="1">
    <citation type="journal article" date="2019" name="Int. J. Syst. Evol. Microbiol.">
        <title>The Global Catalogue of Microorganisms (GCM) 10K type strain sequencing project: providing services to taxonomists for standard genome sequencing and annotation.</title>
        <authorList>
            <consortium name="The Broad Institute Genomics Platform"/>
            <consortium name="The Broad Institute Genome Sequencing Center for Infectious Disease"/>
            <person name="Wu L."/>
            <person name="Ma J."/>
        </authorList>
    </citation>
    <scope>NUCLEOTIDE SEQUENCE [LARGE SCALE GENOMIC DNA]</scope>
    <source>
        <strain evidence="2 3">JCM 14718</strain>
    </source>
</reference>
<dbReference type="InterPro" id="IPR035959">
    <property type="entry name" value="RutC-like_sf"/>
</dbReference>
<sequence>MSNELDLDLPAPFPPAGSYVNSVVVGSLLVLGGHIPIGVDGSVVLGKLGEELDTAAGYEAAGRAAYSALASMRAELGSLDRVRRIVMVRGWVNATPNFVEHTKVIDGASDVFIKVFGPAGQHARIAVGVNSLPANLALEIEVLAEIA</sequence>
<evidence type="ECO:0000313" key="2">
    <source>
        <dbReference type="EMBL" id="GAA1663155.1"/>
    </source>
</evidence>
<comment type="caution">
    <text evidence="2">The sequence shown here is derived from an EMBL/GenBank/DDBJ whole genome shotgun (WGS) entry which is preliminary data.</text>
</comment>
<dbReference type="Gene3D" id="3.30.1330.40">
    <property type="entry name" value="RutC-like"/>
    <property type="match status" value="1"/>
</dbReference>
<evidence type="ECO:0000259" key="1">
    <source>
        <dbReference type="Pfam" id="PF14588"/>
    </source>
</evidence>
<accession>A0ABN2G0P4</accession>
<proteinExistence type="predicted"/>
<dbReference type="PANTHER" id="PTHR43760:SF1">
    <property type="entry name" value="ENDORIBONUCLEASE L-PSP_CHORISMATE MUTASE-LIKE DOMAIN-CONTAINING PROTEIN"/>
    <property type="match status" value="1"/>
</dbReference>
<keyword evidence="3" id="KW-1185">Reference proteome</keyword>
<dbReference type="PANTHER" id="PTHR43760">
    <property type="entry name" value="ENDORIBONUCLEASE-RELATED"/>
    <property type="match status" value="1"/>
</dbReference>
<dbReference type="EMBL" id="BAAANY010000003">
    <property type="protein sequence ID" value="GAA1663155.1"/>
    <property type="molecule type" value="Genomic_DNA"/>
</dbReference>
<name>A0ABN2G0P4_9ACTN</name>
<dbReference type="Pfam" id="PF14588">
    <property type="entry name" value="YjgF_endoribonc"/>
    <property type="match status" value="1"/>
</dbReference>
<dbReference type="RefSeq" id="WP_163573208.1">
    <property type="nucleotide sequence ID" value="NZ_BAAANY010000003.1"/>
</dbReference>
<feature type="domain" description="Endoribonuclease L-PSP/chorismate mutase-like" evidence="1">
    <location>
        <begin position="7"/>
        <end position="144"/>
    </location>
</feature>
<dbReference type="SUPFAM" id="SSF55298">
    <property type="entry name" value="YjgF-like"/>
    <property type="match status" value="1"/>
</dbReference>